<dbReference type="Pfam" id="PF12652">
    <property type="entry name" value="CotJB"/>
    <property type="match status" value="1"/>
</dbReference>
<feature type="domain" description="Protein CotJB" evidence="1">
    <location>
        <begin position="11"/>
        <end position="84"/>
    </location>
</feature>
<keyword evidence="3" id="KW-1185">Reference proteome</keyword>
<keyword evidence="2" id="KW-0167">Capsid protein</keyword>
<dbReference type="InterPro" id="IPR024207">
    <property type="entry name" value="CotJB_dom"/>
</dbReference>
<dbReference type="Proteomes" id="UP001652445">
    <property type="component" value="Unassembled WGS sequence"/>
</dbReference>
<name>A0ABT2UUR3_9BACL</name>
<proteinExistence type="predicted"/>
<dbReference type="EMBL" id="JAOQIO010000124">
    <property type="protein sequence ID" value="MCU6797856.1"/>
    <property type="molecule type" value="Genomic_DNA"/>
</dbReference>
<accession>A0ABT2UUR3</accession>
<organism evidence="2 3">
    <name type="scientific">Paenibacillus baimaensis</name>
    <dbReference type="NCBI Taxonomy" id="2982185"/>
    <lineage>
        <taxon>Bacteria</taxon>
        <taxon>Bacillati</taxon>
        <taxon>Bacillota</taxon>
        <taxon>Bacilli</taxon>
        <taxon>Bacillales</taxon>
        <taxon>Paenibacillaceae</taxon>
        <taxon>Paenibacillus</taxon>
    </lineage>
</organism>
<comment type="caution">
    <text evidence="2">The sequence shown here is derived from an EMBL/GenBank/DDBJ whole genome shotgun (WGS) entry which is preliminary data.</text>
</comment>
<dbReference type="RefSeq" id="WP_262688571.1">
    <property type="nucleotide sequence ID" value="NZ_JAOQIO010000124.1"/>
</dbReference>
<evidence type="ECO:0000259" key="1">
    <source>
        <dbReference type="Pfam" id="PF12652"/>
    </source>
</evidence>
<reference evidence="2 3" key="1">
    <citation type="submission" date="2022-09" db="EMBL/GenBank/DDBJ databases">
        <authorList>
            <person name="Han X.L."/>
            <person name="Wang Q."/>
            <person name="Lu T."/>
        </authorList>
    </citation>
    <scope>NUCLEOTIDE SEQUENCE [LARGE SCALE GENOMIC DNA]</scope>
    <source>
        <strain evidence="2 3">WQ 127069</strain>
    </source>
</reference>
<dbReference type="InterPro" id="IPR016571">
    <property type="entry name" value="Spore_coat_assembly_CotJB"/>
</dbReference>
<protein>
    <submittedName>
        <fullName evidence="2">Spore coat protein CotJB</fullName>
    </submittedName>
</protein>
<gene>
    <name evidence="2" type="ORF">OB236_37610</name>
</gene>
<evidence type="ECO:0000313" key="2">
    <source>
        <dbReference type="EMBL" id="MCU6797856.1"/>
    </source>
</evidence>
<sequence length="84" mass="9748">MKTSSKANSSKLLEQLEAVDFALVDMILYLDSHPQDANALTQHDELCEQRKEIRNQLAIANGAVYKYEPTRKLEWPWGQSPWTW</sequence>
<dbReference type="PIRSF" id="PIRSF010606">
    <property type="entry name" value="Spore_coat_CotJB"/>
    <property type="match status" value="1"/>
</dbReference>
<keyword evidence="2" id="KW-0946">Virion</keyword>
<evidence type="ECO:0000313" key="3">
    <source>
        <dbReference type="Proteomes" id="UP001652445"/>
    </source>
</evidence>